<keyword evidence="1" id="KW-0732">Signal</keyword>
<gene>
    <name evidence="2" type="ORF">CAL65_21865</name>
</gene>
<dbReference type="Proteomes" id="UP000256763">
    <property type="component" value="Unassembled WGS sequence"/>
</dbReference>
<evidence type="ECO:0000313" key="2">
    <source>
        <dbReference type="EMBL" id="RFA31642.1"/>
    </source>
</evidence>
<proteinExistence type="predicted"/>
<evidence type="ECO:0000313" key="3">
    <source>
        <dbReference type="Proteomes" id="UP000256763"/>
    </source>
</evidence>
<dbReference type="RefSeq" id="WP_116302764.1">
    <property type="nucleotide sequence ID" value="NZ_NFZV01000013.1"/>
</dbReference>
<organism evidence="2 3">
    <name type="scientific">Alkalilimnicola ehrlichii</name>
    <dbReference type="NCBI Taxonomy" id="351052"/>
    <lineage>
        <taxon>Bacteria</taxon>
        <taxon>Pseudomonadati</taxon>
        <taxon>Pseudomonadota</taxon>
        <taxon>Gammaproteobacteria</taxon>
        <taxon>Chromatiales</taxon>
        <taxon>Ectothiorhodospiraceae</taxon>
        <taxon>Alkalilimnicola</taxon>
    </lineage>
</organism>
<accession>A0A3E0WFD1</accession>
<evidence type="ECO:0000256" key="1">
    <source>
        <dbReference type="SAM" id="SignalP"/>
    </source>
</evidence>
<dbReference type="AlphaFoldDB" id="A0A3E0WFD1"/>
<dbReference type="EMBL" id="NFZW01000044">
    <property type="protein sequence ID" value="RFA31642.1"/>
    <property type="molecule type" value="Genomic_DNA"/>
</dbReference>
<feature type="chain" id="PRO_5017818549" evidence="1">
    <location>
        <begin position="22"/>
        <end position="164"/>
    </location>
</feature>
<reference evidence="3" key="1">
    <citation type="submission" date="2017-05" db="EMBL/GenBank/DDBJ databases">
        <authorList>
            <person name="Sharma S."/>
            <person name="Sidhu C."/>
            <person name="Pinnaka A.K."/>
        </authorList>
    </citation>
    <scope>NUCLEOTIDE SEQUENCE [LARGE SCALE GENOMIC DNA]</scope>
    <source>
        <strain evidence="3">AK93</strain>
    </source>
</reference>
<name>A0A3E0WFD1_9GAMM</name>
<feature type="signal peptide" evidence="1">
    <location>
        <begin position="1"/>
        <end position="21"/>
    </location>
</feature>
<comment type="caution">
    <text evidence="2">The sequence shown here is derived from an EMBL/GenBank/DDBJ whole genome shotgun (WGS) entry which is preliminary data.</text>
</comment>
<protein>
    <submittedName>
        <fullName evidence="2">Uncharacterized protein</fullName>
    </submittedName>
</protein>
<sequence length="164" mass="18291">MEAVSHRFFLVLLAFASVAQAEGLADTQEVEEALSGNGTSAIYIRVFGSIVALPNTYVFDSTVRSGARFRRGPNGRVLIGSYRELSDAFHGHVATRSTGAEEVCGLTVQHWKDDEGRDLQLVHNKSMYILFADDDPRVWRAALHMYCLNRNQENTELTNLTERG</sequence>
<keyword evidence="3" id="KW-1185">Reference proteome</keyword>